<dbReference type="CDD" id="cd11041">
    <property type="entry name" value="CYP503A1-like"/>
    <property type="match status" value="1"/>
</dbReference>
<keyword evidence="5 6" id="KW-0408">Iron</keyword>
<evidence type="ECO:0000256" key="2">
    <source>
        <dbReference type="ARBA" id="ARBA00010617"/>
    </source>
</evidence>
<dbReference type="GO" id="GO:0005506">
    <property type="term" value="F:iron ion binding"/>
    <property type="evidence" value="ECO:0007669"/>
    <property type="project" value="InterPro"/>
</dbReference>
<comment type="caution">
    <text evidence="7">The sequence shown here is derived from an EMBL/GenBank/DDBJ whole genome shotgun (WGS) entry which is preliminary data.</text>
</comment>
<feature type="binding site" description="axial binding residue" evidence="6">
    <location>
        <position position="193"/>
    </location>
    <ligand>
        <name>heme</name>
        <dbReference type="ChEBI" id="CHEBI:30413"/>
    </ligand>
    <ligandPart>
        <name>Fe</name>
        <dbReference type="ChEBI" id="CHEBI:18248"/>
    </ligandPart>
</feature>
<dbReference type="InterPro" id="IPR036396">
    <property type="entry name" value="Cyt_P450_sf"/>
</dbReference>
<evidence type="ECO:0000256" key="3">
    <source>
        <dbReference type="ARBA" id="ARBA00022723"/>
    </source>
</evidence>
<evidence type="ECO:0000313" key="7">
    <source>
        <dbReference type="EMBL" id="KAJ7744397.1"/>
    </source>
</evidence>
<evidence type="ECO:0000256" key="5">
    <source>
        <dbReference type="ARBA" id="ARBA00023004"/>
    </source>
</evidence>
<comment type="cofactor">
    <cofactor evidence="1 6">
        <name>heme</name>
        <dbReference type="ChEBI" id="CHEBI:30413"/>
    </cofactor>
</comment>
<dbReference type="InterPro" id="IPR002401">
    <property type="entry name" value="Cyt_P450_E_grp-I"/>
</dbReference>
<dbReference type="Pfam" id="PF00067">
    <property type="entry name" value="p450"/>
    <property type="match status" value="1"/>
</dbReference>
<comment type="similarity">
    <text evidence="2">Belongs to the cytochrome P450 family.</text>
</comment>
<keyword evidence="3 6" id="KW-0479">Metal-binding</keyword>
<dbReference type="SUPFAM" id="SSF48264">
    <property type="entry name" value="Cytochrome P450"/>
    <property type="match status" value="1"/>
</dbReference>
<dbReference type="AlphaFoldDB" id="A0AAD7N371"/>
<reference evidence="7" key="1">
    <citation type="submission" date="2023-03" db="EMBL/GenBank/DDBJ databases">
        <title>Massive genome expansion in bonnet fungi (Mycena s.s.) driven by repeated elements and novel gene families across ecological guilds.</title>
        <authorList>
            <consortium name="Lawrence Berkeley National Laboratory"/>
            <person name="Harder C.B."/>
            <person name="Miyauchi S."/>
            <person name="Viragh M."/>
            <person name="Kuo A."/>
            <person name="Thoen E."/>
            <person name="Andreopoulos B."/>
            <person name="Lu D."/>
            <person name="Skrede I."/>
            <person name="Drula E."/>
            <person name="Henrissat B."/>
            <person name="Morin E."/>
            <person name="Kohler A."/>
            <person name="Barry K."/>
            <person name="LaButti K."/>
            <person name="Morin E."/>
            <person name="Salamov A."/>
            <person name="Lipzen A."/>
            <person name="Mereny Z."/>
            <person name="Hegedus B."/>
            <person name="Baldrian P."/>
            <person name="Stursova M."/>
            <person name="Weitz H."/>
            <person name="Taylor A."/>
            <person name="Grigoriev I.V."/>
            <person name="Nagy L.G."/>
            <person name="Martin F."/>
            <person name="Kauserud H."/>
        </authorList>
    </citation>
    <scope>NUCLEOTIDE SEQUENCE</scope>
    <source>
        <strain evidence="7">CBHHK182m</strain>
    </source>
</reference>
<dbReference type="PANTHER" id="PTHR46206">
    <property type="entry name" value="CYTOCHROME P450"/>
    <property type="match status" value="1"/>
</dbReference>
<gene>
    <name evidence="7" type="ORF">B0H16DRAFT_1560022</name>
</gene>
<dbReference type="InterPro" id="IPR001128">
    <property type="entry name" value="Cyt_P450"/>
</dbReference>
<organism evidence="7 8">
    <name type="scientific">Mycena metata</name>
    <dbReference type="NCBI Taxonomy" id="1033252"/>
    <lineage>
        <taxon>Eukaryota</taxon>
        <taxon>Fungi</taxon>
        <taxon>Dikarya</taxon>
        <taxon>Basidiomycota</taxon>
        <taxon>Agaricomycotina</taxon>
        <taxon>Agaricomycetes</taxon>
        <taxon>Agaricomycetidae</taxon>
        <taxon>Agaricales</taxon>
        <taxon>Marasmiineae</taxon>
        <taxon>Mycenaceae</taxon>
        <taxon>Mycena</taxon>
    </lineage>
</organism>
<dbReference type="Proteomes" id="UP001215598">
    <property type="component" value="Unassembled WGS sequence"/>
</dbReference>
<dbReference type="PRINTS" id="PR00385">
    <property type="entry name" value="P450"/>
</dbReference>
<accession>A0AAD7N371</accession>
<evidence type="ECO:0000256" key="6">
    <source>
        <dbReference type="PIRSR" id="PIRSR602401-1"/>
    </source>
</evidence>
<dbReference type="GO" id="GO:0004497">
    <property type="term" value="F:monooxygenase activity"/>
    <property type="evidence" value="ECO:0007669"/>
    <property type="project" value="InterPro"/>
</dbReference>
<name>A0AAD7N371_9AGAR</name>
<dbReference type="EMBL" id="JARKIB010000087">
    <property type="protein sequence ID" value="KAJ7744397.1"/>
    <property type="molecule type" value="Genomic_DNA"/>
</dbReference>
<dbReference type="Gene3D" id="1.10.630.10">
    <property type="entry name" value="Cytochrome P450"/>
    <property type="match status" value="1"/>
</dbReference>
<protein>
    <submittedName>
        <fullName evidence="7">Cytochrome P450</fullName>
    </submittedName>
</protein>
<sequence>MGPDWPGKSNDLISWYLEIAEGEERTAPALVLRILMTNFAAIHTSSMAFTYALFELAAHPEHLLPMREEVESVVKKQGWSKAALNSMVKVDSFLRESQRLNPGATVEMTRKVVAKEGFRFTDGIIVALVYVTSRAIHYDEVNYENSTKFDGFRVAQERVEYTANHDPSQDIFKRQMITTAVDHLPFGNGRQACPGRFFAATELKAMLAHLVVNYDIKAEVEGVRPPDAMVSLRITPSPSGKLCFRKRMD</sequence>
<keyword evidence="8" id="KW-1185">Reference proteome</keyword>
<dbReference type="GO" id="GO:0020037">
    <property type="term" value="F:heme binding"/>
    <property type="evidence" value="ECO:0007669"/>
    <property type="project" value="InterPro"/>
</dbReference>
<evidence type="ECO:0000256" key="4">
    <source>
        <dbReference type="ARBA" id="ARBA00023002"/>
    </source>
</evidence>
<keyword evidence="4" id="KW-0560">Oxidoreductase</keyword>
<evidence type="ECO:0000313" key="8">
    <source>
        <dbReference type="Proteomes" id="UP001215598"/>
    </source>
</evidence>
<proteinExistence type="inferred from homology"/>
<dbReference type="GO" id="GO:0016705">
    <property type="term" value="F:oxidoreductase activity, acting on paired donors, with incorporation or reduction of molecular oxygen"/>
    <property type="evidence" value="ECO:0007669"/>
    <property type="project" value="InterPro"/>
</dbReference>
<dbReference type="PRINTS" id="PR00463">
    <property type="entry name" value="EP450I"/>
</dbReference>
<keyword evidence="6" id="KW-0349">Heme</keyword>
<evidence type="ECO:0000256" key="1">
    <source>
        <dbReference type="ARBA" id="ARBA00001971"/>
    </source>
</evidence>